<keyword evidence="9" id="KW-1185">Reference proteome</keyword>
<feature type="domain" description="RNase H type-1" evidence="6">
    <location>
        <begin position="422"/>
        <end position="570"/>
    </location>
</feature>
<evidence type="ECO:0000259" key="5">
    <source>
        <dbReference type="PROSITE" id="PS50878"/>
    </source>
</evidence>
<dbReference type="EC" id="3.1.26.4" evidence="2"/>
<reference evidence="9" key="2">
    <citation type="journal article" date="2013" name="Nat. Genet.">
        <title>The draft genomes of soft-shell turtle and green sea turtle yield insights into the development and evolution of the turtle-specific body plan.</title>
        <authorList>
            <person name="Wang Z."/>
            <person name="Pascual-Anaya J."/>
            <person name="Zadissa A."/>
            <person name="Li W."/>
            <person name="Niimura Y."/>
            <person name="Huang Z."/>
            <person name="Li C."/>
            <person name="White S."/>
            <person name="Xiong Z."/>
            <person name="Fang D."/>
            <person name="Wang B."/>
            <person name="Ming Y."/>
            <person name="Chen Y."/>
            <person name="Zheng Y."/>
            <person name="Kuraku S."/>
            <person name="Pignatelli M."/>
            <person name="Herrero J."/>
            <person name="Beal K."/>
            <person name="Nozawa M."/>
            <person name="Li Q."/>
            <person name="Wang J."/>
            <person name="Zhang H."/>
            <person name="Yu L."/>
            <person name="Shigenobu S."/>
            <person name="Wang J."/>
            <person name="Liu J."/>
            <person name="Flicek P."/>
            <person name="Searle S."/>
            <person name="Wang J."/>
            <person name="Kuratani S."/>
            <person name="Yin Y."/>
            <person name="Aken B."/>
            <person name="Zhang G."/>
            <person name="Irie N."/>
        </authorList>
    </citation>
    <scope>NUCLEOTIDE SEQUENCE [LARGE SCALE GENOMIC DNA]</scope>
    <source>
        <strain evidence="9">Daiwa-1</strain>
    </source>
</reference>
<dbReference type="GO" id="GO:0003676">
    <property type="term" value="F:nucleic acid binding"/>
    <property type="evidence" value="ECO:0007669"/>
    <property type="project" value="InterPro"/>
</dbReference>
<dbReference type="InterPro" id="IPR000477">
    <property type="entry name" value="RT_dom"/>
</dbReference>
<dbReference type="Pfam" id="PF17919">
    <property type="entry name" value="RT_RNaseH_2"/>
    <property type="match status" value="1"/>
</dbReference>
<dbReference type="Gene3D" id="3.10.10.10">
    <property type="entry name" value="HIV Type 1 Reverse Transcriptase, subunit A, domain 1"/>
    <property type="match status" value="1"/>
</dbReference>
<dbReference type="GO" id="GO:0015074">
    <property type="term" value="P:DNA integration"/>
    <property type="evidence" value="ECO:0007669"/>
    <property type="project" value="InterPro"/>
</dbReference>
<dbReference type="Gene3D" id="3.10.20.370">
    <property type="match status" value="1"/>
</dbReference>
<keyword evidence="3" id="KW-0511">Multifunctional enzyme</keyword>
<organism evidence="8 9">
    <name type="scientific">Pelodiscus sinensis</name>
    <name type="common">Chinese softshell turtle</name>
    <name type="synonym">Trionyx sinensis</name>
    <dbReference type="NCBI Taxonomy" id="13735"/>
    <lineage>
        <taxon>Eukaryota</taxon>
        <taxon>Metazoa</taxon>
        <taxon>Chordata</taxon>
        <taxon>Craniata</taxon>
        <taxon>Vertebrata</taxon>
        <taxon>Euteleostomi</taxon>
        <taxon>Archelosauria</taxon>
        <taxon>Testudinata</taxon>
        <taxon>Testudines</taxon>
        <taxon>Cryptodira</taxon>
        <taxon>Trionychia</taxon>
        <taxon>Trionychidae</taxon>
        <taxon>Pelodiscus</taxon>
    </lineage>
</organism>
<dbReference type="Gene3D" id="1.10.340.70">
    <property type="match status" value="1"/>
</dbReference>
<dbReference type="FunFam" id="3.30.70.270:FF:000020">
    <property type="entry name" value="Transposon Tf2-6 polyprotein-like Protein"/>
    <property type="match status" value="1"/>
</dbReference>
<dbReference type="SUPFAM" id="SSF56672">
    <property type="entry name" value="DNA/RNA polymerases"/>
    <property type="match status" value="1"/>
</dbReference>
<evidence type="ECO:0000259" key="7">
    <source>
        <dbReference type="PROSITE" id="PS50994"/>
    </source>
</evidence>
<protein>
    <recommendedName>
        <fullName evidence="4">Gypsy retrotransposon integrase-like protein 1</fullName>
        <ecNumber evidence="2">3.1.26.4</ecNumber>
    </recommendedName>
</protein>
<name>K7EX76_PELSI</name>
<dbReference type="AlphaFoldDB" id="K7EX76"/>
<dbReference type="InterPro" id="IPR041588">
    <property type="entry name" value="Integrase_H2C2"/>
</dbReference>
<dbReference type="STRING" id="13735.ENSPSIP00000000386"/>
<sequence>MQSVCNSPVWPVLKADGVTYRMTIDFRALNAVTPATAPVVAKYNEIVAAVAAGSKWFSVIDLANAFMAIPLHPSCWYKFAFTYRGQQYAFTRAPQGFHSSPSICHAHVTKMWDQLHPGHFSYVISYVDDILIHTPTPELNREITREVLNIVQETGFKVNREKAQLIQQKVKYLGVCLGDEGRTPDQQRVEMIGKLPAPTDTHSLRALVGTFNFSREFIEMFSDKAKPLYQLLKKNRIWEWGPDQQTALATLKQDLAKAPALAYPDPALPFVIQLASSETSIGATLHQRQGDKLRVIAYASRLLDQTEQGFTPCERECLALVWSLSHWEFIIGGSKVIVQTVHSPLKYIISGKIQDGQVSNPRIAQWTLTLVNRGVEFKKEQAVSPAPYGLIIEGEEHTCPLPFLKHLEWPVKGGMNLADAKQKGFAIWFTDGSSFYHQGHPRTGYGAIRINDVEMLQGPVRPHSAQAAEVEAVRAVLAYESRDTSVTIYTDSDWTARAITVWLPLWLGREMLAADGRVISHADKWRQIANLIKERTGDTWVTHTKGHQKNHSEEAHWNNRADALAKAAAISDHNKDTDQVEPIEAVTTRGKLLGQGIDTLDLGTLQDGDTEIQSLAKKGKDHTGKYRIEQVEDVWWAVDAGGERHWIIPNQVRGDLIQFVHEQGHKGKQDTLNRVKDTGWWPGMKTDIDQWCDNCLQCAMVNADRQVQKNALGHQRIEGPWSRIQIDYIGPLPTTSRGNKYCLVIVDPFSKWVEAIPTKTNTAAVTAKQLFNIVFSRMGIPREID</sequence>
<dbReference type="InterPro" id="IPR041577">
    <property type="entry name" value="RT_RNaseH_2"/>
</dbReference>
<dbReference type="Proteomes" id="UP000007267">
    <property type="component" value="Unassembled WGS sequence"/>
</dbReference>
<evidence type="ECO:0000259" key="6">
    <source>
        <dbReference type="PROSITE" id="PS50879"/>
    </source>
</evidence>
<dbReference type="InterPro" id="IPR001584">
    <property type="entry name" value="Integrase_cat-core"/>
</dbReference>
<dbReference type="EMBL" id="AGCU01162681">
    <property type="status" value="NOT_ANNOTATED_CDS"/>
    <property type="molecule type" value="Genomic_DNA"/>
</dbReference>
<comment type="similarity">
    <text evidence="1">Belongs to the beta type-B retroviral polymerase family. HERV class-II K(HML-2) pol subfamily.</text>
</comment>
<dbReference type="InterPro" id="IPR036397">
    <property type="entry name" value="RNaseH_sf"/>
</dbReference>
<reference evidence="8" key="4">
    <citation type="submission" date="2025-09" db="UniProtKB">
        <authorList>
            <consortium name="Ensembl"/>
        </authorList>
    </citation>
    <scope>IDENTIFICATION</scope>
</reference>
<evidence type="ECO:0000256" key="4">
    <source>
        <dbReference type="ARBA" id="ARBA00039658"/>
    </source>
</evidence>
<dbReference type="InterPro" id="IPR002156">
    <property type="entry name" value="RNaseH_domain"/>
</dbReference>
<dbReference type="Pfam" id="PF00075">
    <property type="entry name" value="RNase_H"/>
    <property type="match status" value="1"/>
</dbReference>
<dbReference type="Pfam" id="PF00078">
    <property type="entry name" value="RVT_1"/>
    <property type="match status" value="1"/>
</dbReference>
<evidence type="ECO:0000313" key="9">
    <source>
        <dbReference type="Proteomes" id="UP000007267"/>
    </source>
</evidence>
<feature type="domain" description="Reverse transcriptase" evidence="5">
    <location>
        <begin position="1"/>
        <end position="177"/>
    </location>
</feature>
<dbReference type="OMA" id="CKVWKDV"/>
<evidence type="ECO:0000256" key="1">
    <source>
        <dbReference type="ARBA" id="ARBA00010879"/>
    </source>
</evidence>
<proteinExistence type="inferred from homology"/>
<evidence type="ECO:0000256" key="2">
    <source>
        <dbReference type="ARBA" id="ARBA00012180"/>
    </source>
</evidence>
<dbReference type="Gene3D" id="3.30.70.270">
    <property type="match status" value="2"/>
</dbReference>
<dbReference type="Gene3D" id="3.30.420.10">
    <property type="entry name" value="Ribonuclease H-like superfamily/Ribonuclease H"/>
    <property type="match status" value="2"/>
</dbReference>
<dbReference type="PROSITE" id="PS50994">
    <property type="entry name" value="INTEGRASE"/>
    <property type="match status" value="1"/>
</dbReference>
<evidence type="ECO:0000313" key="8">
    <source>
        <dbReference type="Ensembl" id="ENSPSIP00000000386.1"/>
    </source>
</evidence>
<feature type="domain" description="Integrase catalytic" evidence="7">
    <location>
        <begin position="716"/>
        <end position="785"/>
    </location>
</feature>
<dbReference type="InterPro" id="IPR043128">
    <property type="entry name" value="Rev_trsase/Diguanyl_cyclase"/>
</dbReference>
<dbReference type="InterPro" id="IPR012337">
    <property type="entry name" value="RNaseH-like_sf"/>
</dbReference>
<dbReference type="Pfam" id="PF17921">
    <property type="entry name" value="Integrase_H2C2"/>
    <property type="match status" value="1"/>
</dbReference>
<dbReference type="HOGENOM" id="CLU_000384_10_2_1"/>
<dbReference type="InterPro" id="IPR043502">
    <property type="entry name" value="DNA/RNA_pol_sf"/>
</dbReference>
<reference evidence="8" key="3">
    <citation type="submission" date="2025-08" db="UniProtKB">
        <authorList>
            <consortium name="Ensembl"/>
        </authorList>
    </citation>
    <scope>IDENTIFICATION</scope>
</reference>
<accession>K7EX76</accession>
<dbReference type="GO" id="GO:0004523">
    <property type="term" value="F:RNA-DNA hybrid ribonuclease activity"/>
    <property type="evidence" value="ECO:0007669"/>
    <property type="project" value="UniProtKB-EC"/>
</dbReference>
<dbReference type="InterPro" id="IPR050951">
    <property type="entry name" value="Retrovirus_Pol_polyprotein"/>
</dbReference>
<reference evidence="9" key="1">
    <citation type="submission" date="2011-10" db="EMBL/GenBank/DDBJ databases">
        <authorList>
            <consortium name="Soft-shell Turtle Genome Consortium"/>
        </authorList>
    </citation>
    <scope>NUCLEOTIDE SEQUENCE [LARGE SCALE GENOMIC DNA]</scope>
    <source>
        <strain evidence="9">Daiwa-1</strain>
    </source>
</reference>
<dbReference type="eggNOG" id="KOG0017">
    <property type="taxonomic scope" value="Eukaryota"/>
</dbReference>
<dbReference type="PROSITE" id="PS50878">
    <property type="entry name" value="RT_POL"/>
    <property type="match status" value="1"/>
</dbReference>
<dbReference type="PROSITE" id="PS50879">
    <property type="entry name" value="RNASE_H_1"/>
    <property type="match status" value="1"/>
</dbReference>
<dbReference type="GeneTree" id="ENSGT00940000160750"/>
<dbReference type="PANTHER" id="PTHR37984:SF5">
    <property type="entry name" value="PROTEIN NYNRIN-LIKE"/>
    <property type="match status" value="1"/>
</dbReference>
<dbReference type="SUPFAM" id="SSF53098">
    <property type="entry name" value="Ribonuclease H-like"/>
    <property type="match status" value="2"/>
</dbReference>
<dbReference type="Ensembl" id="ENSPSIT00000000386.1">
    <property type="protein sequence ID" value="ENSPSIP00000000386.1"/>
    <property type="gene ID" value="ENSPSIG00000000387.1"/>
</dbReference>
<evidence type="ECO:0000256" key="3">
    <source>
        <dbReference type="ARBA" id="ARBA00023268"/>
    </source>
</evidence>
<dbReference type="PANTHER" id="PTHR37984">
    <property type="entry name" value="PROTEIN CBG26694"/>
    <property type="match status" value="1"/>
</dbReference>